<dbReference type="Proteomes" id="UP000566819">
    <property type="component" value="Unassembled WGS sequence"/>
</dbReference>
<comment type="caution">
    <text evidence="2">The sequence shown here is derived from an EMBL/GenBank/DDBJ whole genome shotgun (WGS) entry which is preliminary data.</text>
</comment>
<name>A0A8H4RQF0_9HELO</name>
<evidence type="ECO:0000313" key="2">
    <source>
        <dbReference type="EMBL" id="KAF4632542.1"/>
    </source>
</evidence>
<dbReference type="EMBL" id="JAAMPI010000339">
    <property type="protein sequence ID" value="KAF4632542.1"/>
    <property type="molecule type" value="Genomic_DNA"/>
</dbReference>
<keyword evidence="3" id="KW-1185">Reference proteome</keyword>
<proteinExistence type="predicted"/>
<protein>
    <submittedName>
        <fullName evidence="2">Uncharacterized protein</fullName>
    </submittedName>
</protein>
<reference evidence="2 3" key="1">
    <citation type="submission" date="2020-03" db="EMBL/GenBank/DDBJ databases">
        <title>Draft Genome Sequence of Cudoniella acicularis.</title>
        <authorList>
            <person name="Buettner E."/>
            <person name="Kellner H."/>
        </authorList>
    </citation>
    <scope>NUCLEOTIDE SEQUENCE [LARGE SCALE GENOMIC DNA]</scope>
    <source>
        <strain evidence="2 3">DSM 108380</strain>
    </source>
</reference>
<feature type="region of interest" description="Disordered" evidence="1">
    <location>
        <begin position="127"/>
        <end position="151"/>
    </location>
</feature>
<dbReference type="OrthoDB" id="5412071at2759"/>
<evidence type="ECO:0000313" key="3">
    <source>
        <dbReference type="Proteomes" id="UP000566819"/>
    </source>
</evidence>
<feature type="compositionally biased region" description="Acidic residues" evidence="1">
    <location>
        <begin position="132"/>
        <end position="142"/>
    </location>
</feature>
<organism evidence="2 3">
    <name type="scientific">Cudoniella acicularis</name>
    <dbReference type="NCBI Taxonomy" id="354080"/>
    <lineage>
        <taxon>Eukaryota</taxon>
        <taxon>Fungi</taxon>
        <taxon>Dikarya</taxon>
        <taxon>Ascomycota</taxon>
        <taxon>Pezizomycotina</taxon>
        <taxon>Leotiomycetes</taxon>
        <taxon>Helotiales</taxon>
        <taxon>Tricladiaceae</taxon>
        <taxon>Cudoniella</taxon>
    </lineage>
</organism>
<dbReference type="AlphaFoldDB" id="A0A8H4RQF0"/>
<gene>
    <name evidence="2" type="ORF">G7Y89_g5589</name>
</gene>
<evidence type="ECO:0000256" key="1">
    <source>
        <dbReference type="SAM" id="MobiDB-lite"/>
    </source>
</evidence>
<accession>A0A8H4RQF0</accession>
<sequence length="169" mass="19154">MEDYRLLISEMEILIERASAIANDDSQSDDGSNEISVHTEDLPTAVNSLHTYVTRLLDLLPSMEDLFNYADRVHVDAQQSTIGTLEVSRPAWAYIRSIYDRFKKADSSLVERLGEANWRRHVALRNKPTIGQDDEEEEEVDENAEKTPKQAFVPVSMFHDSGVSTSLPE</sequence>